<gene>
    <name evidence="1" type="ordered locus">Fleli_3362</name>
</gene>
<dbReference type="Proteomes" id="UP000006054">
    <property type="component" value="Chromosome"/>
</dbReference>
<organism evidence="1 2">
    <name type="scientific">Bernardetia litoralis (strain ATCC 23117 / DSM 6794 / NBRC 15988 / NCIMB 1366 / Fx l1 / Sio-4)</name>
    <name type="common">Flexibacter litoralis</name>
    <dbReference type="NCBI Taxonomy" id="880071"/>
    <lineage>
        <taxon>Bacteria</taxon>
        <taxon>Pseudomonadati</taxon>
        <taxon>Bacteroidota</taxon>
        <taxon>Cytophagia</taxon>
        <taxon>Cytophagales</taxon>
        <taxon>Bernardetiaceae</taxon>
        <taxon>Bernardetia</taxon>
    </lineage>
</organism>
<proteinExistence type="predicted"/>
<dbReference type="EMBL" id="CP003345">
    <property type="protein sequence ID" value="AFM05687.1"/>
    <property type="molecule type" value="Genomic_DNA"/>
</dbReference>
<dbReference type="HOGENOM" id="CLU_1276106_0_0_10"/>
<evidence type="ECO:0000313" key="2">
    <source>
        <dbReference type="Proteomes" id="UP000006054"/>
    </source>
</evidence>
<reference evidence="2" key="1">
    <citation type="submission" date="2012-06" db="EMBL/GenBank/DDBJ databases">
        <title>The complete genome of Flexibacter litoralis DSM 6794.</title>
        <authorList>
            <person name="Lucas S."/>
            <person name="Copeland A."/>
            <person name="Lapidus A."/>
            <person name="Glavina del Rio T."/>
            <person name="Dalin E."/>
            <person name="Tice H."/>
            <person name="Bruce D."/>
            <person name="Goodwin L."/>
            <person name="Pitluck S."/>
            <person name="Peters L."/>
            <person name="Ovchinnikova G."/>
            <person name="Lu M."/>
            <person name="Kyrpides N."/>
            <person name="Mavromatis K."/>
            <person name="Ivanova N."/>
            <person name="Brettin T."/>
            <person name="Detter J.C."/>
            <person name="Han C."/>
            <person name="Larimer F."/>
            <person name="Land M."/>
            <person name="Hauser L."/>
            <person name="Markowitz V."/>
            <person name="Cheng J.-F."/>
            <person name="Hugenholtz P."/>
            <person name="Woyke T."/>
            <person name="Wu D."/>
            <person name="Spring S."/>
            <person name="Lang E."/>
            <person name="Kopitz M."/>
            <person name="Brambilla E."/>
            <person name="Klenk H.-P."/>
            <person name="Eisen J.A."/>
        </authorList>
    </citation>
    <scope>NUCLEOTIDE SEQUENCE [LARGE SCALE GENOMIC DNA]</scope>
    <source>
        <strain evidence="2">ATCC 23117 / DSM 6794 / NBRC 15988 / NCIMB 1366 / Sio-4</strain>
    </source>
</reference>
<name>I4AP02_BERLS</name>
<dbReference type="KEGG" id="fli:Fleli_3362"/>
<dbReference type="AlphaFoldDB" id="I4AP02"/>
<evidence type="ECO:0000313" key="1">
    <source>
        <dbReference type="EMBL" id="AFM05687.1"/>
    </source>
</evidence>
<accession>I4AP02</accession>
<protein>
    <submittedName>
        <fullName evidence="1">Uncharacterized protein</fullName>
    </submittedName>
</protein>
<keyword evidence="2" id="KW-1185">Reference proteome</keyword>
<sequence length="216" mass="25709">MLLLLPNYTKNVFSIKFEQPVYSTMGNTYSLFILETESISRVVDLAKNLKNSDLAYSDTLSHEMLRELVDNQKKGDEYVQEETDYLIKILSNPKEGISHDDRFIDIYFNYICQVYPRHEWVRRGYVLDSDDLSFLESYYPSFYQRVVYDFDLHQPPNFIGVKEYEPFFFFPPEKMTDLIDENVDLQNVKKVEHHWLSKQLKKIKNGELLLFVLVQS</sequence>